<sequence length="382" mass="42431">MTDLSAANARLKSWMIETCLPMWSRRARDHRGGFYEALTPDGAPLMDRNKRFRVQPRQAYAFAHAEHLGWTEQGRSASDHAFAFALEAGTDDHSLAGDGTFTGFAHVLSPEGAVVDAKRDTYDHAFVLLACAWRGIAFGDAQSREVAERTIGFLDTIGQPDGSYLEGKPDALPRRQNPHMHLFEAFMALHRAGLDGALDRAKAIHRLFTERFWDGEVLREFFAEDLTPDPERGDVIEPGHMVEWVWLLDAYEELTGEDQSALMHALYEAAERTGMGHDGWLIDEAKADGTPLRTTRRSWVAIEHAKASLVLARRGETAMEGKAARLIDGMLGSYFDAPFPGGWNEQYDADGRVVSEDMPTSILYHVVSLAAEADRTATALGR</sequence>
<evidence type="ECO:0000256" key="1">
    <source>
        <dbReference type="ARBA" id="ARBA00008558"/>
    </source>
</evidence>
<dbReference type="AlphaFoldDB" id="A0A840I3B3"/>
<dbReference type="InterPro" id="IPR008928">
    <property type="entry name" value="6-hairpin_glycosidase_sf"/>
</dbReference>
<dbReference type="SUPFAM" id="SSF48208">
    <property type="entry name" value="Six-hairpin glycosidases"/>
    <property type="match status" value="1"/>
</dbReference>
<gene>
    <name evidence="3" type="ORF">GGQ59_001285</name>
</gene>
<keyword evidence="2 3" id="KW-0413">Isomerase</keyword>
<dbReference type="Pfam" id="PF07221">
    <property type="entry name" value="GlcNAc_2-epim"/>
    <property type="match status" value="1"/>
</dbReference>
<dbReference type="InterPro" id="IPR012341">
    <property type="entry name" value="6hp_glycosidase-like_sf"/>
</dbReference>
<dbReference type="GO" id="GO:0004476">
    <property type="term" value="F:mannose-6-phosphate isomerase activity"/>
    <property type="evidence" value="ECO:0007669"/>
    <property type="project" value="UniProtKB-EC"/>
</dbReference>
<reference evidence="3 4" key="1">
    <citation type="submission" date="2020-08" db="EMBL/GenBank/DDBJ databases">
        <title>Genomic Encyclopedia of Type Strains, Phase IV (KMG-IV): sequencing the most valuable type-strain genomes for metagenomic binning, comparative biology and taxonomic classification.</title>
        <authorList>
            <person name="Goeker M."/>
        </authorList>
    </citation>
    <scope>NUCLEOTIDE SEQUENCE [LARGE SCALE GENOMIC DNA]</scope>
    <source>
        <strain evidence="3 4">DSM 102850</strain>
    </source>
</reference>
<dbReference type="GO" id="GO:0005975">
    <property type="term" value="P:carbohydrate metabolic process"/>
    <property type="evidence" value="ECO:0007669"/>
    <property type="project" value="InterPro"/>
</dbReference>
<comment type="caution">
    <text evidence="3">The sequence shown here is derived from an EMBL/GenBank/DDBJ whole genome shotgun (WGS) entry which is preliminary data.</text>
</comment>
<dbReference type="Gene3D" id="1.50.10.10">
    <property type="match status" value="1"/>
</dbReference>
<keyword evidence="4" id="KW-1185">Reference proteome</keyword>
<dbReference type="InterPro" id="IPR010819">
    <property type="entry name" value="AGE/CE"/>
</dbReference>
<dbReference type="EC" id="5.3.1.8" evidence="3"/>
<dbReference type="RefSeq" id="WP_183816950.1">
    <property type="nucleotide sequence ID" value="NZ_JACHOB010000002.1"/>
</dbReference>
<comment type="similarity">
    <text evidence="1">Belongs to the N-acylglucosamine 2-epimerase family.</text>
</comment>
<protein>
    <submittedName>
        <fullName evidence="3">Mannose-6-phosphate isomerase</fullName>
        <ecNumber evidence="3">5.3.1.8</ecNumber>
    </submittedName>
</protein>
<evidence type="ECO:0000313" key="4">
    <source>
        <dbReference type="Proteomes" id="UP000563524"/>
    </source>
</evidence>
<organism evidence="3 4">
    <name type="scientific">Parvularcula dongshanensis</name>
    <dbReference type="NCBI Taxonomy" id="1173995"/>
    <lineage>
        <taxon>Bacteria</taxon>
        <taxon>Pseudomonadati</taxon>
        <taxon>Pseudomonadota</taxon>
        <taxon>Alphaproteobacteria</taxon>
        <taxon>Parvularculales</taxon>
        <taxon>Parvularculaceae</taxon>
        <taxon>Parvularcula</taxon>
    </lineage>
</organism>
<dbReference type="Proteomes" id="UP000563524">
    <property type="component" value="Unassembled WGS sequence"/>
</dbReference>
<accession>A0A840I3B3</accession>
<proteinExistence type="inferred from homology"/>
<dbReference type="PANTHER" id="PTHR15108">
    <property type="entry name" value="N-ACYLGLUCOSAMINE-2-EPIMERASE"/>
    <property type="match status" value="1"/>
</dbReference>
<evidence type="ECO:0000256" key="2">
    <source>
        <dbReference type="ARBA" id="ARBA00023235"/>
    </source>
</evidence>
<dbReference type="EMBL" id="JACHOB010000002">
    <property type="protein sequence ID" value="MBB4658771.1"/>
    <property type="molecule type" value="Genomic_DNA"/>
</dbReference>
<name>A0A840I3B3_9PROT</name>
<evidence type="ECO:0000313" key="3">
    <source>
        <dbReference type="EMBL" id="MBB4658771.1"/>
    </source>
</evidence>